<name>A0A2I0INN1_PUNGR</name>
<comment type="caution">
    <text evidence="2">The sequence shown here is derived from an EMBL/GenBank/DDBJ whole genome shotgun (WGS) entry which is preliminary data.</text>
</comment>
<evidence type="ECO:0000256" key="1">
    <source>
        <dbReference type="SAM" id="MobiDB-lite"/>
    </source>
</evidence>
<feature type="region of interest" description="Disordered" evidence="1">
    <location>
        <begin position="104"/>
        <end position="142"/>
    </location>
</feature>
<evidence type="ECO:0000313" key="3">
    <source>
        <dbReference type="Proteomes" id="UP000233551"/>
    </source>
</evidence>
<organism evidence="2 3">
    <name type="scientific">Punica granatum</name>
    <name type="common">Pomegranate</name>
    <dbReference type="NCBI Taxonomy" id="22663"/>
    <lineage>
        <taxon>Eukaryota</taxon>
        <taxon>Viridiplantae</taxon>
        <taxon>Streptophyta</taxon>
        <taxon>Embryophyta</taxon>
        <taxon>Tracheophyta</taxon>
        <taxon>Spermatophyta</taxon>
        <taxon>Magnoliopsida</taxon>
        <taxon>eudicotyledons</taxon>
        <taxon>Gunneridae</taxon>
        <taxon>Pentapetalae</taxon>
        <taxon>rosids</taxon>
        <taxon>malvids</taxon>
        <taxon>Myrtales</taxon>
        <taxon>Lythraceae</taxon>
        <taxon>Punica</taxon>
    </lineage>
</organism>
<proteinExistence type="predicted"/>
<feature type="region of interest" description="Disordered" evidence="1">
    <location>
        <begin position="1"/>
        <end position="40"/>
    </location>
</feature>
<reference evidence="2 3" key="1">
    <citation type="submission" date="2017-11" db="EMBL/GenBank/DDBJ databases">
        <title>De-novo sequencing of pomegranate (Punica granatum L.) genome.</title>
        <authorList>
            <person name="Akparov Z."/>
            <person name="Amiraslanov A."/>
            <person name="Hajiyeva S."/>
            <person name="Abbasov M."/>
            <person name="Kaur K."/>
            <person name="Hamwieh A."/>
            <person name="Solovyev V."/>
            <person name="Salamov A."/>
            <person name="Braich B."/>
            <person name="Kosarev P."/>
            <person name="Mahmoud A."/>
            <person name="Hajiyev E."/>
            <person name="Babayeva S."/>
            <person name="Izzatullayeva V."/>
            <person name="Mammadov A."/>
            <person name="Mammadov A."/>
            <person name="Sharifova S."/>
            <person name="Ojaghi J."/>
            <person name="Eynullazada K."/>
            <person name="Bayramov B."/>
            <person name="Abdulazimova A."/>
            <person name="Shahmuradov I."/>
        </authorList>
    </citation>
    <scope>NUCLEOTIDE SEQUENCE [LARGE SCALE GENOMIC DNA]</scope>
    <source>
        <strain evidence="3">cv. AG2017</strain>
        <tissue evidence="2">Leaf</tissue>
    </source>
</reference>
<dbReference type="EMBL" id="PGOL01002726">
    <property type="protein sequence ID" value="PKI45323.1"/>
    <property type="molecule type" value="Genomic_DNA"/>
</dbReference>
<dbReference type="AlphaFoldDB" id="A0A2I0INN1"/>
<feature type="compositionally biased region" description="Basic and acidic residues" evidence="1">
    <location>
        <begin position="20"/>
        <end position="29"/>
    </location>
</feature>
<accession>A0A2I0INN1</accession>
<keyword evidence="3" id="KW-1185">Reference proteome</keyword>
<protein>
    <submittedName>
        <fullName evidence="2">Uncharacterized protein</fullName>
    </submittedName>
</protein>
<dbReference type="Proteomes" id="UP000233551">
    <property type="component" value="Unassembled WGS sequence"/>
</dbReference>
<evidence type="ECO:0000313" key="2">
    <source>
        <dbReference type="EMBL" id="PKI45323.1"/>
    </source>
</evidence>
<gene>
    <name evidence="2" type="ORF">CRG98_034284</name>
</gene>
<sequence length="142" mass="15924">MERAQKTWIKTLKATKRVRRDRESDEETGKASPTTRKARPRLVSLPSLSLSLEVVRAHGKGLRVLTTLTELSQLAGFRELREPTAHCAGERWPQRGQIWHCHAETGPKRSIRGPTAKVDGQRISDDGGGGDNSGDNWVRKYK</sequence>